<organism evidence="1 2">
    <name type="scientific">Bacillus pseudomycoides</name>
    <dbReference type="NCBI Taxonomy" id="64104"/>
    <lineage>
        <taxon>Bacteria</taxon>
        <taxon>Bacillati</taxon>
        <taxon>Bacillota</taxon>
        <taxon>Bacilli</taxon>
        <taxon>Bacillales</taxon>
        <taxon>Bacillaceae</taxon>
        <taxon>Bacillus</taxon>
        <taxon>Bacillus cereus group</taxon>
    </lineage>
</organism>
<gene>
    <name evidence="1" type="ORF">CN613_10260</name>
</gene>
<reference evidence="1 2" key="1">
    <citation type="submission" date="2017-09" db="EMBL/GenBank/DDBJ databases">
        <title>Large-scale bioinformatics analysis of Bacillus genomes uncovers conserved roles of natural products in bacterial physiology.</title>
        <authorList>
            <consortium name="Agbiome Team Llc"/>
            <person name="Bleich R.M."/>
            <person name="Grubbs K.J."/>
            <person name="Santa Maria K.C."/>
            <person name="Allen S.E."/>
            <person name="Farag S."/>
            <person name="Shank E.A."/>
            <person name="Bowers A."/>
        </authorList>
    </citation>
    <scope>NUCLEOTIDE SEQUENCE [LARGE SCALE GENOMIC DNA]</scope>
    <source>
        <strain evidence="1 2">AFS009893</strain>
    </source>
</reference>
<sequence length="124" mass="13927">MKNTTSKLNKETYKAYREGIARVRVSEGVEDITQPLDMQPFSGGGFAMIMDSKDSSSEDLAIMQTNSKDNLMQLNIVAAVMESGEIKSFVFFYKGDRYEWKSSEGDLISLEQVVPCVEEVLHKS</sequence>
<evidence type="ECO:0000313" key="1">
    <source>
        <dbReference type="EMBL" id="PEM69780.1"/>
    </source>
</evidence>
<dbReference type="RefSeq" id="WP_098040006.1">
    <property type="nucleotide sequence ID" value="NZ_NUBH01000036.1"/>
</dbReference>
<dbReference type="Proteomes" id="UP000219775">
    <property type="component" value="Unassembled WGS sequence"/>
</dbReference>
<dbReference type="AlphaFoldDB" id="A0A2B6RJ49"/>
<proteinExistence type="predicted"/>
<dbReference type="EMBL" id="NUDP01000037">
    <property type="protein sequence ID" value="PEM69780.1"/>
    <property type="molecule type" value="Genomic_DNA"/>
</dbReference>
<evidence type="ECO:0000313" key="2">
    <source>
        <dbReference type="Proteomes" id="UP000219775"/>
    </source>
</evidence>
<comment type="caution">
    <text evidence="1">The sequence shown here is derived from an EMBL/GenBank/DDBJ whole genome shotgun (WGS) entry which is preliminary data.</text>
</comment>
<protein>
    <submittedName>
        <fullName evidence="1">Uncharacterized protein</fullName>
    </submittedName>
</protein>
<accession>A0A2B6RJ49</accession>
<name>A0A2B6RJ49_9BACI</name>